<sequence>MSELLRTVASGQYGDFKASELYCPHCKRAMPVRSRLLLVLPDGELHEYLCRRCATSLGTKTVRENRQVTLYTS</sequence>
<proteinExistence type="predicted"/>
<name>A0A9W6D3W2_9BACT</name>
<evidence type="ECO:0000313" key="2">
    <source>
        <dbReference type="Proteomes" id="UP001144372"/>
    </source>
</evidence>
<evidence type="ECO:0008006" key="3">
    <source>
        <dbReference type="Google" id="ProtNLM"/>
    </source>
</evidence>
<dbReference type="AlphaFoldDB" id="A0A9W6D3W2"/>
<dbReference type="RefSeq" id="WP_281793357.1">
    <property type="nucleotide sequence ID" value="NZ_BSDR01000001.1"/>
</dbReference>
<dbReference type="Proteomes" id="UP001144372">
    <property type="component" value="Unassembled WGS sequence"/>
</dbReference>
<evidence type="ECO:0000313" key="1">
    <source>
        <dbReference type="EMBL" id="GLI34088.1"/>
    </source>
</evidence>
<accession>A0A9W6D3W2</accession>
<keyword evidence="2" id="KW-1185">Reference proteome</keyword>
<gene>
    <name evidence="1" type="ORF">DAMNIGENAA_15210</name>
</gene>
<dbReference type="EMBL" id="BSDR01000001">
    <property type="protein sequence ID" value="GLI34088.1"/>
    <property type="molecule type" value="Genomic_DNA"/>
</dbReference>
<organism evidence="1 2">
    <name type="scientific">Desulforhabdus amnigena</name>
    <dbReference type="NCBI Taxonomy" id="40218"/>
    <lineage>
        <taxon>Bacteria</taxon>
        <taxon>Pseudomonadati</taxon>
        <taxon>Thermodesulfobacteriota</taxon>
        <taxon>Syntrophobacteria</taxon>
        <taxon>Syntrophobacterales</taxon>
        <taxon>Syntrophobacteraceae</taxon>
        <taxon>Desulforhabdus</taxon>
    </lineage>
</organism>
<comment type="caution">
    <text evidence="1">The sequence shown here is derived from an EMBL/GenBank/DDBJ whole genome shotgun (WGS) entry which is preliminary data.</text>
</comment>
<protein>
    <recommendedName>
        <fullName evidence="3">Cytoplasmic protein</fullName>
    </recommendedName>
</protein>
<reference evidence="1" key="1">
    <citation type="submission" date="2022-12" db="EMBL/GenBank/DDBJ databases">
        <title>Reference genome sequencing for broad-spectrum identification of bacterial and archaeal isolates by mass spectrometry.</title>
        <authorList>
            <person name="Sekiguchi Y."/>
            <person name="Tourlousse D.M."/>
        </authorList>
    </citation>
    <scope>NUCLEOTIDE SEQUENCE</scope>
    <source>
        <strain evidence="1">ASRB1</strain>
    </source>
</reference>